<evidence type="ECO:0000256" key="4">
    <source>
        <dbReference type="ARBA" id="ARBA00022692"/>
    </source>
</evidence>
<feature type="transmembrane region" description="Helical" evidence="7">
    <location>
        <begin position="160"/>
        <end position="179"/>
    </location>
</feature>
<proteinExistence type="inferred from homology"/>
<feature type="transmembrane region" description="Helical" evidence="7">
    <location>
        <begin position="12"/>
        <end position="35"/>
    </location>
</feature>
<feature type="transmembrane region" description="Helical" evidence="7">
    <location>
        <begin position="91"/>
        <end position="108"/>
    </location>
</feature>
<comment type="subcellular location">
    <subcellularLocation>
        <location evidence="1">Cell membrane</location>
        <topology evidence="1">Multi-pass membrane protein</topology>
    </subcellularLocation>
</comment>
<keyword evidence="9" id="KW-0012">Acyltransferase</keyword>
<keyword evidence="4 7" id="KW-0812">Transmembrane</keyword>
<dbReference type="EMBL" id="QNRJ01000010">
    <property type="protein sequence ID" value="RBP03135.1"/>
    <property type="molecule type" value="Genomic_DNA"/>
</dbReference>
<dbReference type="PANTHER" id="PTHR40074:SF2">
    <property type="entry name" value="O-ACETYLTRANSFERASE WECH"/>
    <property type="match status" value="1"/>
</dbReference>
<evidence type="ECO:0000259" key="8">
    <source>
        <dbReference type="Pfam" id="PF01757"/>
    </source>
</evidence>
<sequence length="369" mass="42971">MSKHIVKEIFLLRGLACLAVVIIHSINSVFANYGIRKVPEYMEINNILFVIQILLMFGTPMFVFISEFILANSYKNKVPKGFFVKRFKYILIPYLIIGILSSLIVTLQNKTFSIEFFLTTLYQQFILGYFHGYFVIIIFQFYFLHILFKKYVEGRFSTKVVIAFSILVNFSYLTYFNFIEPSPKFPFHLLFFAWIGYFTLAFYCGGNLDRFKIELNKYKGLVLSSPAFTSLIVLILCYSGSLTYIQSKRIDIIFYTITLAFFFFYIGMKLKEIPNFLVKISQYSFGIYLLHPFFQLIIEKLFTNNYSITNLVSYILVATFIGIFGPIVCTILLNKYEFGSYIIGKIGIGINNKKLRNISNNTELKKSII</sequence>
<dbReference type="GO" id="GO:0005886">
    <property type="term" value="C:plasma membrane"/>
    <property type="evidence" value="ECO:0007669"/>
    <property type="project" value="UniProtKB-SubCell"/>
</dbReference>
<evidence type="ECO:0000313" key="10">
    <source>
        <dbReference type="Proteomes" id="UP000252118"/>
    </source>
</evidence>
<accession>A0A366ENT6</accession>
<feature type="transmembrane region" description="Helical" evidence="7">
    <location>
        <begin position="220"/>
        <end position="246"/>
    </location>
</feature>
<dbReference type="Pfam" id="PF01757">
    <property type="entry name" value="Acyl_transf_3"/>
    <property type="match status" value="1"/>
</dbReference>
<dbReference type="Proteomes" id="UP000252118">
    <property type="component" value="Unassembled WGS sequence"/>
</dbReference>
<feature type="transmembrane region" description="Helical" evidence="7">
    <location>
        <begin position="280"/>
        <end position="298"/>
    </location>
</feature>
<evidence type="ECO:0000256" key="6">
    <source>
        <dbReference type="ARBA" id="ARBA00023136"/>
    </source>
</evidence>
<evidence type="ECO:0000256" key="3">
    <source>
        <dbReference type="ARBA" id="ARBA00022475"/>
    </source>
</evidence>
<evidence type="ECO:0000256" key="1">
    <source>
        <dbReference type="ARBA" id="ARBA00004651"/>
    </source>
</evidence>
<evidence type="ECO:0000313" key="9">
    <source>
        <dbReference type="EMBL" id="RBP03135.1"/>
    </source>
</evidence>
<name>A0A366ENT6_9BACI</name>
<dbReference type="AlphaFoldDB" id="A0A366ENT6"/>
<feature type="transmembrane region" description="Helical" evidence="7">
    <location>
        <begin position="185"/>
        <end position="208"/>
    </location>
</feature>
<keyword evidence="9" id="KW-0808">Transferase</keyword>
<keyword evidence="5 7" id="KW-1133">Transmembrane helix</keyword>
<dbReference type="RefSeq" id="WP_181778154.1">
    <property type="nucleotide sequence ID" value="NZ_QNRJ01000010.1"/>
</dbReference>
<feature type="domain" description="Acyltransferase 3" evidence="8">
    <location>
        <begin position="11"/>
        <end position="329"/>
    </location>
</feature>
<evidence type="ECO:0000256" key="5">
    <source>
        <dbReference type="ARBA" id="ARBA00022989"/>
    </source>
</evidence>
<feature type="transmembrane region" description="Helical" evidence="7">
    <location>
        <begin position="252"/>
        <end position="268"/>
    </location>
</feature>
<keyword evidence="6 7" id="KW-0472">Membrane</keyword>
<dbReference type="InterPro" id="IPR002656">
    <property type="entry name" value="Acyl_transf_3_dom"/>
</dbReference>
<feature type="transmembrane region" description="Helical" evidence="7">
    <location>
        <begin position="47"/>
        <end position="70"/>
    </location>
</feature>
<comment type="similarity">
    <text evidence="2">Belongs to the acyltransferase 3 family.</text>
</comment>
<reference evidence="9 10" key="1">
    <citation type="submission" date="2018-06" db="EMBL/GenBank/DDBJ databases">
        <title>Freshwater and sediment microbial communities from various areas in North America, analyzing microbe dynamics in response to fracking.</title>
        <authorList>
            <person name="Lamendella R."/>
        </authorList>
    </citation>
    <scope>NUCLEOTIDE SEQUENCE [LARGE SCALE GENOMIC DNA]</scope>
    <source>
        <strain evidence="9 10">97B</strain>
    </source>
</reference>
<organism evidence="9 10">
    <name type="scientific">Rossellomorea aquimaris</name>
    <dbReference type="NCBI Taxonomy" id="189382"/>
    <lineage>
        <taxon>Bacteria</taxon>
        <taxon>Bacillati</taxon>
        <taxon>Bacillota</taxon>
        <taxon>Bacilli</taxon>
        <taxon>Bacillales</taxon>
        <taxon>Bacillaceae</taxon>
        <taxon>Rossellomorea</taxon>
    </lineage>
</organism>
<comment type="caution">
    <text evidence="9">The sequence shown here is derived from an EMBL/GenBank/DDBJ whole genome shotgun (WGS) entry which is preliminary data.</text>
</comment>
<evidence type="ECO:0000256" key="7">
    <source>
        <dbReference type="SAM" id="Phobius"/>
    </source>
</evidence>
<protein>
    <submittedName>
        <fullName evidence="9">Membrane-bound acyltransferase YfiQ involved in biofilm formation</fullName>
    </submittedName>
</protein>
<dbReference type="GO" id="GO:0016413">
    <property type="term" value="F:O-acetyltransferase activity"/>
    <property type="evidence" value="ECO:0007669"/>
    <property type="project" value="TreeGrafter"/>
</dbReference>
<dbReference type="GO" id="GO:0009246">
    <property type="term" value="P:enterobacterial common antigen biosynthetic process"/>
    <property type="evidence" value="ECO:0007669"/>
    <property type="project" value="TreeGrafter"/>
</dbReference>
<keyword evidence="3" id="KW-1003">Cell membrane</keyword>
<gene>
    <name evidence="9" type="ORF">DET59_11016</name>
</gene>
<feature type="transmembrane region" description="Helical" evidence="7">
    <location>
        <begin position="310"/>
        <end position="333"/>
    </location>
</feature>
<feature type="transmembrane region" description="Helical" evidence="7">
    <location>
        <begin position="128"/>
        <end position="148"/>
    </location>
</feature>
<evidence type="ECO:0000256" key="2">
    <source>
        <dbReference type="ARBA" id="ARBA00007400"/>
    </source>
</evidence>
<dbReference type="PANTHER" id="PTHR40074">
    <property type="entry name" value="O-ACETYLTRANSFERASE WECH"/>
    <property type="match status" value="1"/>
</dbReference>